<evidence type="ECO:0000256" key="2">
    <source>
        <dbReference type="ARBA" id="ARBA00022475"/>
    </source>
</evidence>
<comment type="subcellular location">
    <subcellularLocation>
        <location evidence="8">Cell inner membrane</location>
        <topology evidence="8">Single-pass type II membrane protein</topology>
    </subcellularLocation>
    <subcellularLocation>
        <location evidence="1">Cell membrane</location>
        <topology evidence="1">Single-pass type II membrane protein</topology>
    </subcellularLocation>
    <text evidence="8">Localizes to the division septum where it forms a ring structure.</text>
</comment>
<keyword evidence="2 8" id="KW-1003">Cell membrane</keyword>
<evidence type="ECO:0000256" key="4">
    <source>
        <dbReference type="ARBA" id="ARBA00022692"/>
    </source>
</evidence>
<proteinExistence type="inferred from homology"/>
<evidence type="ECO:0000256" key="1">
    <source>
        <dbReference type="ARBA" id="ARBA00004401"/>
    </source>
</evidence>
<comment type="subunit">
    <text evidence="8">Part of a complex composed of FtsB, FtsL and FtsQ.</text>
</comment>
<name>A0A840UK42_9GAMM</name>
<evidence type="ECO:0000313" key="12">
    <source>
        <dbReference type="Proteomes" id="UP000591735"/>
    </source>
</evidence>
<keyword evidence="8" id="KW-0997">Cell inner membrane</keyword>
<evidence type="ECO:0000256" key="7">
    <source>
        <dbReference type="ARBA" id="ARBA00023306"/>
    </source>
</evidence>
<evidence type="ECO:0000256" key="9">
    <source>
        <dbReference type="NCBIfam" id="TIGR02209"/>
    </source>
</evidence>
<dbReference type="RefSeq" id="WP_183706093.1">
    <property type="nucleotide sequence ID" value="NZ_JACHFE010000010.1"/>
</dbReference>
<keyword evidence="6 8" id="KW-0472">Membrane</keyword>
<evidence type="ECO:0000256" key="10">
    <source>
        <dbReference type="SAM" id="Coils"/>
    </source>
</evidence>
<dbReference type="Pfam" id="PF04999">
    <property type="entry name" value="FtsL"/>
    <property type="match status" value="1"/>
</dbReference>
<evidence type="ECO:0000256" key="6">
    <source>
        <dbReference type="ARBA" id="ARBA00023136"/>
    </source>
</evidence>
<dbReference type="PANTHER" id="PTHR37479:SF1">
    <property type="entry name" value="CELL DIVISION PROTEIN FTSL"/>
    <property type="match status" value="1"/>
</dbReference>
<dbReference type="PANTHER" id="PTHR37479">
    <property type="entry name" value="CELL DIVISION PROTEIN FTSL"/>
    <property type="match status" value="1"/>
</dbReference>
<comment type="function">
    <text evidence="8">Essential cell division protein. May link together the upstream cell division proteins, which are predominantly cytoplasmic, with the downstream cell division proteins, which are predominantly periplasmic.</text>
</comment>
<comment type="caution">
    <text evidence="11">The sequence shown here is derived from an EMBL/GenBank/DDBJ whole genome shotgun (WGS) entry which is preliminary data.</text>
</comment>
<feature type="coiled-coil region" evidence="10">
    <location>
        <begin position="67"/>
        <end position="94"/>
    </location>
</feature>
<organism evidence="11 12">
    <name type="scientific">Marinobacter oulmenensis</name>
    <dbReference type="NCBI Taxonomy" id="643747"/>
    <lineage>
        <taxon>Bacteria</taxon>
        <taxon>Pseudomonadati</taxon>
        <taxon>Pseudomonadota</taxon>
        <taxon>Gammaproteobacteria</taxon>
        <taxon>Pseudomonadales</taxon>
        <taxon>Marinobacteraceae</taxon>
        <taxon>Marinobacter</taxon>
    </lineage>
</organism>
<dbReference type="GO" id="GO:0043093">
    <property type="term" value="P:FtsZ-dependent cytokinesis"/>
    <property type="evidence" value="ECO:0007669"/>
    <property type="project" value="UniProtKB-UniRule"/>
</dbReference>
<dbReference type="GO" id="GO:0032153">
    <property type="term" value="C:cell division site"/>
    <property type="evidence" value="ECO:0007669"/>
    <property type="project" value="UniProtKB-UniRule"/>
</dbReference>
<gene>
    <name evidence="8" type="primary">ftsL</name>
    <name evidence="11" type="ORF">HNR38_003163</name>
</gene>
<dbReference type="NCBIfam" id="TIGR02209">
    <property type="entry name" value="ftsL_broad"/>
    <property type="match status" value="1"/>
</dbReference>
<evidence type="ECO:0000313" key="11">
    <source>
        <dbReference type="EMBL" id="MBB5322655.1"/>
    </source>
</evidence>
<dbReference type="AlphaFoldDB" id="A0A840UK42"/>
<evidence type="ECO:0000256" key="8">
    <source>
        <dbReference type="HAMAP-Rule" id="MF_00910"/>
    </source>
</evidence>
<comment type="similarity">
    <text evidence="8">Belongs to the FtsL family.</text>
</comment>
<evidence type="ECO:0000256" key="5">
    <source>
        <dbReference type="ARBA" id="ARBA00022989"/>
    </source>
</evidence>
<sequence length="135" mass="14636">MGAVAIEQPVRTGRINKQRVRDGVATAVRLSRQVFAALREPKVLVTLALVLVLAASAIGVVASAHQNRDLFNSLTALQEQRDAYQREWSQLLLEQSALSAHGRVEKLAAERFGMVVPGREDIVLVPLMSPTAAGQ</sequence>
<dbReference type="EMBL" id="JACHFE010000010">
    <property type="protein sequence ID" value="MBB5322655.1"/>
    <property type="molecule type" value="Genomic_DNA"/>
</dbReference>
<keyword evidence="10" id="KW-0175">Coiled coil</keyword>
<keyword evidence="12" id="KW-1185">Reference proteome</keyword>
<dbReference type="InterPro" id="IPR011922">
    <property type="entry name" value="Cell_div_FtsL"/>
</dbReference>
<dbReference type="HAMAP" id="MF_00910">
    <property type="entry name" value="FtsL"/>
    <property type="match status" value="1"/>
</dbReference>
<accession>A0A840UK42</accession>
<keyword evidence="5 8" id="KW-1133">Transmembrane helix</keyword>
<evidence type="ECO:0000256" key="3">
    <source>
        <dbReference type="ARBA" id="ARBA00022618"/>
    </source>
</evidence>
<keyword evidence="7 8" id="KW-0131">Cell cycle</keyword>
<dbReference type="Proteomes" id="UP000591735">
    <property type="component" value="Unassembled WGS sequence"/>
</dbReference>
<keyword evidence="3 8" id="KW-0132">Cell division</keyword>
<dbReference type="GO" id="GO:0005886">
    <property type="term" value="C:plasma membrane"/>
    <property type="evidence" value="ECO:0007669"/>
    <property type="project" value="UniProtKB-SubCell"/>
</dbReference>
<feature type="transmembrane region" description="Helical" evidence="8">
    <location>
        <begin position="43"/>
        <end position="64"/>
    </location>
</feature>
<protein>
    <recommendedName>
        <fullName evidence="8 9">Cell division protein FtsL</fullName>
    </recommendedName>
</protein>
<reference evidence="11 12" key="1">
    <citation type="submission" date="2020-08" db="EMBL/GenBank/DDBJ databases">
        <title>Genomic Encyclopedia of Type Strains, Phase IV (KMG-IV): sequencing the most valuable type-strain genomes for metagenomic binning, comparative biology and taxonomic classification.</title>
        <authorList>
            <person name="Goeker M."/>
        </authorList>
    </citation>
    <scope>NUCLEOTIDE SEQUENCE [LARGE SCALE GENOMIC DNA]</scope>
    <source>
        <strain evidence="11 12">DSM 22359</strain>
    </source>
</reference>
<keyword evidence="4 8" id="KW-0812">Transmembrane</keyword>